<dbReference type="InterPro" id="IPR029058">
    <property type="entry name" value="AB_hydrolase_fold"/>
</dbReference>
<keyword evidence="7" id="KW-0472">Membrane</keyword>
<evidence type="ECO:0000256" key="3">
    <source>
        <dbReference type="ARBA" id="ARBA00022741"/>
    </source>
</evidence>
<gene>
    <name evidence="9" type="ORF">GCM10010470_03010</name>
</gene>
<dbReference type="Pfam" id="PF08530">
    <property type="entry name" value="PepX_C"/>
    <property type="match status" value="1"/>
</dbReference>
<dbReference type="PROSITE" id="PS50893">
    <property type="entry name" value="ABC_TRANSPORTER_2"/>
    <property type="match status" value="1"/>
</dbReference>
<evidence type="ECO:0000259" key="8">
    <source>
        <dbReference type="PROSITE" id="PS50893"/>
    </source>
</evidence>
<dbReference type="SUPFAM" id="SSF53474">
    <property type="entry name" value="alpha/beta-Hydrolases"/>
    <property type="match status" value="1"/>
</dbReference>
<evidence type="ECO:0000256" key="7">
    <source>
        <dbReference type="SAM" id="Phobius"/>
    </source>
</evidence>
<feature type="region of interest" description="Disordered" evidence="6">
    <location>
        <begin position="433"/>
        <end position="463"/>
    </location>
</feature>
<organism evidence="9 10">
    <name type="scientific">Saccharopolyspora taberi</name>
    <dbReference type="NCBI Taxonomy" id="60895"/>
    <lineage>
        <taxon>Bacteria</taxon>
        <taxon>Bacillati</taxon>
        <taxon>Actinomycetota</taxon>
        <taxon>Actinomycetes</taxon>
        <taxon>Pseudonocardiales</taxon>
        <taxon>Pseudonocardiaceae</taxon>
        <taxon>Saccharopolyspora</taxon>
    </lineage>
</organism>
<keyword evidence="5" id="KW-0067">ATP-binding</keyword>
<dbReference type="SUPFAM" id="SSF52540">
    <property type="entry name" value="P-loop containing nucleoside triphosphate hydrolases"/>
    <property type="match status" value="1"/>
</dbReference>
<evidence type="ECO:0000256" key="1">
    <source>
        <dbReference type="ARBA" id="ARBA00005417"/>
    </source>
</evidence>
<protein>
    <submittedName>
        <fullName evidence="9">Alpha/beta fold hydrolase</fullName>
    </submittedName>
</protein>
<dbReference type="SMART" id="SM00382">
    <property type="entry name" value="AAA"/>
    <property type="match status" value="1"/>
</dbReference>
<dbReference type="PANTHER" id="PTHR43335:SF4">
    <property type="entry name" value="ABC TRANSPORTER, ATP-BINDING PROTEIN"/>
    <property type="match status" value="1"/>
</dbReference>
<dbReference type="Pfam" id="PF02129">
    <property type="entry name" value="Peptidase_S15"/>
    <property type="match status" value="1"/>
</dbReference>
<keyword evidence="7" id="KW-1133">Transmembrane helix</keyword>
<dbReference type="SMART" id="SM00939">
    <property type="entry name" value="PepX_C"/>
    <property type="match status" value="1"/>
</dbReference>
<dbReference type="Gene3D" id="3.40.50.1820">
    <property type="entry name" value="alpha/beta hydrolase"/>
    <property type="match status" value="1"/>
</dbReference>
<dbReference type="Pfam" id="PF00005">
    <property type="entry name" value="ABC_tran"/>
    <property type="match status" value="1"/>
</dbReference>
<evidence type="ECO:0000313" key="10">
    <source>
        <dbReference type="Proteomes" id="UP001500979"/>
    </source>
</evidence>
<keyword evidence="7" id="KW-0812">Transmembrane</keyword>
<dbReference type="InterPro" id="IPR003439">
    <property type="entry name" value="ABC_transporter-like_ATP-bd"/>
</dbReference>
<dbReference type="EMBL" id="BAAAUX010000001">
    <property type="protein sequence ID" value="GAA2774454.1"/>
    <property type="molecule type" value="Genomic_DNA"/>
</dbReference>
<feature type="domain" description="ABC transporter" evidence="8">
    <location>
        <begin position="658"/>
        <end position="886"/>
    </location>
</feature>
<feature type="compositionally biased region" description="Basic and acidic residues" evidence="6">
    <location>
        <begin position="248"/>
        <end position="259"/>
    </location>
</feature>
<dbReference type="InterPro" id="IPR017871">
    <property type="entry name" value="ABC_transporter-like_CS"/>
</dbReference>
<dbReference type="PROSITE" id="PS00211">
    <property type="entry name" value="ABC_TRANSPORTER_1"/>
    <property type="match status" value="1"/>
</dbReference>
<dbReference type="InterPro" id="IPR000383">
    <property type="entry name" value="Xaa-Pro-like_dom"/>
</dbReference>
<accession>A0ABN3V2F2</accession>
<feature type="transmembrane region" description="Helical" evidence="7">
    <location>
        <begin position="622"/>
        <end position="641"/>
    </location>
</feature>
<proteinExistence type="inferred from homology"/>
<dbReference type="PANTHER" id="PTHR43335">
    <property type="entry name" value="ABC TRANSPORTER, ATP-BINDING PROTEIN"/>
    <property type="match status" value="1"/>
</dbReference>
<dbReference type="GO" id="GO:0016787">
    <property type="term" value="F:hydrolase activity"/>
    <property type="evidence" value="ECO:0007669"/>
    <property type="project" value="UniProtKB-KW"/>
</dbReference>
<keyword evidence="2" id="KW-0813">Transport</keyword>
<evidence type="ECO:0000256" key="5">
    <source>
        <dbReference type="ARBA" id="ARBA00022840"/>
    </source>
</evidence>
<dbReference type="Proteomes" id="UP001500979">
    <property type="component" value="Unassembled WGS sequence"/>
</dbReference>
<sequence>MKLVPLSSPTVGSVSPTPRRRNRFVLLALALVASVVAGAFLWSGDERPEAAPAPPREALLDVIDGPGRGERVQIDLTLYAPADTPAPAVLLSHDFGGDKNTVADQARELVSRGFTVLTYSSRGFGRSTGRIALNSPEYEVADARQLLDWLARQPEVQRDHDGDPRVGVTGASYGGALSLLLAGSDPRVDAVAPVMTYNDLTQALLPNTASSGPVTEDTAARGTYGDDGVFKRAWAGLLFSAGAAPAPTDDRNGPRRAEDQPAPPSPITCGNFTAEVCAAYTEVAQTGRAGPQTLALLDSVSPKRVTGSIGAPTMLVQGTRDTLFGLDQADANARQIAAAGTKVKVVWYAGGHDGGPPGPELRSRIADWFAFHLGVTEPAEPGMPPTPPVDPGTGFDYEVAGKPRRNGEIPVRTFAAPAYPGVGAERSPRFSLPLHGQPQPVVNPPGGTPASTSSLPGAGEVQDLAGGLGRSLARDLPGQVAVFRTEPVTDQLVVTGIPRTRLAVAAMPGQPATGDAVLFAKLYDVGPDDRRTLLGNAVSPMHLTDLPTDGTQREVEVALPGIVHALAEGHRLELAVASTDQAYATPTTPAVHRVALAGEKELSVPSVRGTPITSSGVPLTPVLGIGAILVLAVLAWLLSLLRRRHIVDADPALVETPLVIKGLTKSYAGEDPAVDDVSMRVESGQIVGLLGANGAGKTTTLRLLLGLLRPTSGEIRLFGRRARPGAPVLSRVGSLVEAPGFLPHLSGIDNLRYYWAATGRPMLQARFDEVLQIAGLGPDAQRKVRTYSQGMKQRLAIAQAMLGLPELLILDEPTNGLDPPQIHRMREVLRRYAATGRSVLLSSHLLSEVERTCTHVVLMQRGRVISTGTVEEIIGANGDVTFVVDSPELAVSTLRRIEGLGRVSAEGELVHADLAGHSAAVAVNALVAAGVLVSRVGPRRRLEDAFLQLVGEDARA</sequence>
<comment type="caution">
    <text evidence="9">The sequence shown here is derived from an EMBL/GenBank/DDBJ whole genome shotgun (WGS) entry which is preliminary data.</text>
</comment>
<feature type="region of interest" description="Disordered" evidence="6">
    <location>
        <begin position="243"/>
        <end position="267"/>
    </location>
</feature>
<dbReference type="Gene3D" id="3.40.50.300">
    <property type="entry name" value="P-loop containing nucleotide triphosphate hydrolases"/>
    <property type="match status" value="1"/>
</dbReference>
<evidence type="ECO:0000313" key="9">
    <source>
        <dbReference type="EMBL" id="GAA2774454.1"/>
    </source>
</evidence>
<feature type="transmembrane region" description="Helical" evidence="7">
    <location>
        <begin position="24"/>
        <end position="42"/>
    </location>
</feature>
<evidence type="ECO:0000256" key="6">
    <source>
        <dbReference type="SAM" id="MobiDB-lite"/>
    </source>
</evidence>
<dbReference type="InterPro" id="IPR027417">
    <property type="entry name" value="P-loop_NTPase"/>
</dbReference>
<dbReference type="SUPFAM" id="SSF49785">
    <property type="entry name" value="Galactose-binding domain-like"/>
    <property type="match status" value="1"/>
</dbReference>
<name>A0ABN3V2F2_9PSEU</name>
<dbReference type="InterPro" id="IPR013736">
    <property type="entry name" value="Xaa-Pro_dipept_C"/>
</dbReference>
<comment type="similarity">
    <text evidence="1">Belongs to the ABC transporter superfamily.</text>
</comment>
<keyword evidence="10" id="KW-1185">Reference proteome</keyword>
<keyword evidence="4 9" id="KW-0378">Hydrolase</keyword>
<evidence type="ECO:0000256" key="4">
    <source>
        <dbReference type="ARBA" id="ARBA00022801"/>
    </source>
</evidence>
<dbReference type="InterPro" id="IPR003593">
    <property type="entry name" value="AAA+_ATPase"/>
</dbReference>
<keyword evidence="3" id="KW-0547">Nucleotide-binding</keyword>
<reference evidence="9 10" key="1">
    <citation type="journal article" date="2019" name="Int. J. Syst. Evol. Microbiol.">
        <title>The Global Catalogue of Microorganisms (GCM) 10K type strain sequencing project: providing services to taxonomists for standard genome sequencing and annotation.</title>
        <authorList>
            <consortium name="The Broad Institute Genomics Platform"/>
            <consortium name="The Broad Institute Genome Sequencing Center for Infectious Disease"/>
            <person name="Wu L."/>
            <person name="Ma J."/>
        </authorList>
    </citation>
    <scope>NUCLEOTIDE SEQUENCE [LARGE SCALE GENOMIC DNA]</scope>
    <source>
        <strain evidence="9 10">JCM 9383</strain>
    </source>
</reference>
<dbReference type="Gene3D" id="2.60.120.260">
    <property type="entry name" value="Galactose-binding domain-like"/>
    <property type="match status" value="1"/>
</dbReference>
<evidence type="ECO:0000256" key="2">
    <source>
        <dbReference type="ARBA" id="ARBA00022448"/>
    </source>
</evidence>
<dbReference type="InterPro" id="IPR008979">
    <property type="entry name" value="Galactose-bd-like_sf"/>
</dbReference>